<dbReference type="AlphaFoldDB" id="A0A918PHI1"/>
<comment type="caution">
    <text evidence="2">The sequence shown here is derived from an EMBL/GenBank/DDBJ whole genome shotgun (WGS) entry which is preliminary data.</text>
</comment>
<dbReference type="InterPro" id="IPR046224">
    <property type="entry name" value="DUF6257"/>
</dbReference>
<evidence type="ECO:0000313" key="3">
    <source>
        <dbReference type="Proteomes" id="UP000622166"/>
    </source>
</evidence>
<protein>
    <submittedName>
        <fullName evidence="2">Uncharacterized protein</fullName>
    </submittedName>
</protein>
<evidence type="ECO:0000256" key="1">
    <source>
        <dbReference type="SAM" id="MobiDB-lite"/>
    </source>
</evidence>
<name>A0A918PHI1_9ACTN</name>
<dbReference type="RefSeq" id="WP_189859451.1">
    <property type="nucleotide sequence ID" value="NZ_BMVW01000005.1"/>
</dbReference>
<evidence type="ECO:0000313" key="2">
    <source>
        <dbReference type="EMBL" id="GGZ10151.1"/>
    </source>
</evidence>
<reference evidence="2" key="1">
    <citation type="journal article" date="2014" name="Int. J. Syst. Evol. Microbiol.">
        <title>Complete genome sequence of Corynebacterium casei LMG S-19264T (=DSM 44701T), isolated from a smear-ripened cheese.</title>
        <authorList>
            <consortium name="US DOE Joint Genome Institute (JGI-PGF)"/>
            <person name="Walter F."/>
            <person name="Albersmeier A."/>
            <person name="Kalinowski J."/>
            <person name="Ruckert C."/>
        </authorList>
    </citation>
    <scope>NUCLEOTIDE SEQUENCE</scope>
    <source>
        <strain evidence="2">JCM 4815</strain>
    </source>
</reference>
<accession>A0A918PHI1</accession>
<gene>
    <name evidence="2" type="ORF">GCM10010365_31690</name>
</gene>
<proteinExistence type="predicted"/>
<dbReference type="EMBL" id="BMVW01000005">
    <property type="protein sequence ID" value="GGZ10151.1"/>
    <property type="molecule type" value="Genomic_DNA"/>
</dbReference>
<keyword evidence="3" id="KW-1185">Reference proteome</keyword>
<sequence length="65" mass="7504">MSSERLRLTAGEKTKVAWYVARMAKRGLADDRQNGGRVDQSDLQRKVERIEEQARKRAERASKSK</sequence>
<dbReference type="Proteomes" id="UP000622166">
    <property type="component" value="Unassembled WGS sequence"/>
</dbReference>
<feature type="region of interest" description="Disordered" evidence="1">
    <location>
        <begin position="29"/>
        <end position="65"/>
    </location>
</feature>
<reference evidence="2" key="2">
    <citation type="submission" date="2020-09" db="EMBL/GenBank/DDBJ databases">
        <authorList>
            <person name="Sun Q."/>
            <person name="Ohkuma M."/>
        </authorList>
    </citation>
    <scope>NUCLEOTIDE SEQUENCE</scope>
    <source>
        <strain evidence="2">JCM 4815</strain>
    </source>
</reference>
<organism evidence="2 3">
    <name type="scientific">Streptomyces poonensis</name>
    <dbReference type="NCBI Taxonomy" id="68255"/>
    <lineage>
        <taxon>Bacteria</taxon>
        <taxon>Bacillati</taxon>
        <taxon>Actinomycetota</taxon>
        <taxon>Actinomycetes</taxon>
        <taxon>Kitasatosporales</taxon>
        <taxon>Streptomycetaceae</taxon>
        <taxon>Streptomyces</taxon>
    </lineage>
</organism>
<dbReference type="Pfam" id="PF19771">
    <property type="entry name" value="DUF6257"/>
    <property type="match status" value="1"/>
</dbReference>